<evidence type="ECO:0000256" key="3">
    <source>
        <dbReference type="ARBA" id="ARBA00023163"/>
    </source>
</evidence>
<reference evidence="7" key="1">
    <citation type="journal article" date="2021" name="ISME J.">
        <title>Evolutionary origin and ecological implication of a unique nif island in free-living Bradyrhizobium lineages.</title>
        <authorList>
            <person name="Tao J."/>
        </authorList>
    </citation>
    <scope>NUCLEOTIDE SEQUENCE [LARGE SCALE GENOMIC DNA]</scope>
    <source>
        <strain evidence="7">SZCCT0094</strain>
    </source>
</reference>
<sequence>MARLTPVQRKTDTALLDPGEDTRIVQGLARGLAVLRAFQPGETSLSNTELAARTGLAKCTISRLTQTLTALGYLSYVPRLGRYQLGGGVVALCHSLLAGMPHRLAARPLLQDIADFARLPASLGMPDQNEMLTIETARHAGLRPPRFDLGARLPIETTSMGRAYLFALPADERTLLLRRLRLKWTKAEWQTIDGGIDKAFTSLAERGFCVSLGDRRPDVFAVGAPLVTPEGLVLALNCGGMPSEVTAERLEHEIGPRLARAASQLSAQDRSHA</sequence>
<dbReference type="EMBL" id="JAFCLK010000001">
    <property type="protein sequence ID" value="MBR1134288.1"/>
    <property type="molecule type" value="Genomic_DNA"/>
</dbReference>
<keyword evidence="1" id="KW-0805">Transcription regulation</keyword>
<dbReference type="SUPFAM" id="SSF46785">
    <property type="entry name" value="Winged helix' DNA-binding domain"/>
    <property type="match status" value="1"/>
</dbReference>
<dbReference type="Gene3D" id="1.10.10.10">
    <property type="entry name" value="Winged helix-like DNA-binding domain superfamily/Winged helix DNA-binding domain"/>
    <property type="match status" value="1"/>
</dbReference>
<evidence type="ECO:0000256" key="2">
    <source>
        <dbReference type="ARBA" id="ARBA00023125"/>
    </source>
</evidence>
<evidence type="ECO:0000313" key="7">
    <source>
        <dbReference type="Proteomes" id="UP001314635"/>
    </source>
</evidence>
<dbReference type="InterPro" id="IPR036390">
    <property type="entry name" value="WH_DNA-bd_sf"/>
</dbReference>
<organism evidence="6 7">
    <name type="scientific">Bradyrhizobium denitrificans</name>
    <dbReference type="NCBI Taxonomy" id="2734912"/>
    <lineage>
        <taxon>Bacteria</taxon>
        <taxon>Pseudomonadati</taxon>
        <taxon>Pseudomonadota</taxon>
        <taxon>Alphaproteobacteria</taxon>
        <taxon>Hyphomicrobiales</taxon>
        <taxon>Nitrobacteraceae</taxon>
        <taxon>Bradyrhizobium</taxon>
    </lineage>
</organism>
<gene>
    <name evidence="6" type="ORF">JQ619_00755</name>
</gene>
<dbReference type="InterPro" id="IPR029016">
    <property type="entry name" value="GAF-like_dom_sf"/>
</dbReference>
<dbReference type="Gene3D" id="3.30.450.40">
    <property type="match status" value="1"/>
</dbReference>
<evidence type="ECO:0000313" key="6">
    <source>
        <dbReference type="EMBL" id="MBR1134288.1"/>
    </source>
</evidence>
<evidence type="ECO:0000256" key="1">
    <source>
        <dbReference type="ARBA" id="ARBA00023015"/>
    </source>
</evidence>
<accession>A0ABS5FZ59</accession>
<dbReference type="SMART" id="SM00346">
    <property type="entry name" value="HTH_ICLR"/>
    <property type="match status" value="1"/>
</dbReference>
<dbReference type="PROSITE" id="PS51078">
    <property type="entry name" value="ICLR_ED"/>
    <property type="match status" value="1"/>
</dbReference>
<dbReference type="Pfam" id="PF01614">
    <property type="entry name" value="IclR_C"/>
    <property type="match status" value="1"/>
</dbReference>
<dbReference type="InterPro" id="IPR014757">
    <property type="entry name" value="Tscrpt_reg_IclR_C"/>
</dbReference>
<dbReference type="RefSeq" id="WP_172235809.1">
    <property type="nucleotide sequence ID" value="NZ_JABFDP010000004.1"/>
</dbReference>
<protein>
    <submittedName>
        <fullName evidence="6">IclR family transcriptional regulator</fullName>
    </submittedName>
</protein>
<dbReference type="PROSITE" id="PS51077">
    <property type="entry name" value="HTH_ICLR"/>
    <property type="match status" value="1"/>
</dbReference>
<evidence type="ECO:0000259" key="4">
    <source>
        <dbReference type="PROSITE" id="PS51077"/>
    </source>
</evidence>
<dbReference type="Proteomes" id="UP001314635">
    <property type="component" value="Unassembled WGS sequence"/>
</dbReference>
<name>A0ABS5FZ59_9BRAD</name>
<comment type="caution">
    <text evidence="6">The sequence shown here is derived from an EMBL/GenBank/DDBJ whole genome shotgun (WGS) entry which is preliminary data.</text>
</comment>
<feature type="domain" description="IclR-ED" evidence="5">
    <location>
        <begin position="88"/>
        <end position="271"/>
    </location>
</feature>
<dbReference type="InterPro" id="IPR036388">
    <property type="entry name" value="WH-like_DNA-bd_sf"/>
</dbReference>
<dbReference type="InterPro" id="IPR050707">
    <property type="entry name" value="HTH_MetabolicPath_Reg"/>
</dbReference>
<keyword evidence="2" id="KW-0238">DNA-binding</keyword>
<dbReference type="Pfam" id="PF09339">
    <property type="entry name" value="HTH_IclR"/>
    <property type="match status" value="1"/>
</dbReference>
<dbReference type="PANTHER" id="PTHR30136">
    <property type="entry name" value="HELIX-TURN-HELIX TRANSCRIPTIONAL REGULATOR, ICLR FAMILY"/>
    <property type="match status" value="1"/>
</dbReference>
<dbReference type="InterPro" id="IPR005471">
    <property type="entry name" value="Tscrpt_reg_IclR_N"/>
</dbReference>
<proteinExistence type="predicted"/>
<dbReference type="SUPFAM" id="SSF55781">
    <property type="entry name" value="GAF domain-like"/>
    <property type="match status" value="1"/>
</dbReference>
<keyword evidence="3" id="KW-0804">Transcription</keyword>
<evidence type="ECO:0000259" key="5">
    <source>
        <dbReference type="PROSITE" id="PS51078"/>
    </source>
</evidence>
<feature type="domain" description="HTH iclR-type" evidence="4">
    <location>
        <begin position="25"/>
        <end position="87"/>
    </location>
</feature>
<dbReference type="PANTHER" id="PTHR30136:SF33">
    <property type="entry name" value="TRANSCRIPTIONAL REGULATORY PROTEIN"/>
    <property type="match status" value="1"/>
</dbReference>
<keyword evidence="7" id="KW-1185">Reference proteome</keyword>